<dbReference type="GO" id="GO:0006520">
    <property type="term" value="P:amino acid metabolic process"/>
    <property type="evidence" value="ECO:0007669"/>
    <property type="project" value="InterPro"/>
</dbReference>
<dbReference type="InterPro" id="IPR027475">
    <property type="entry name" value="Asparaginase/glutaminase_AS2"/>
</dbReference>
<evidence type="ECO:0000313" key="9">
    <source>
        <dbReference type="Proteomes" id="UP000651482"/>
    </source>
</evidence>
<keyword evidence="2" id="KW-0378">Hydrolase</keyword>
<dbReference type="Pfam" id="PF00710">
    <property type="entry name" value="Asparaginase"/>
    <property type="match status" value="1"/>
</dbReference>
<dbReference type="SMART" id="SM00870">
    <property type="entry name" value="Asparaginase"/>
    <property type="match status" value="1"/>
</dbReference>
<evidence type="ECO:0000259" key="6">
    <source>
        <dbReference type="Pfam" id="PF00710"/>
    </source>
</evidence>
<name>A0A926DB43_9FIRM</name>
<feature type="active site" evidence="5">
    <location>
        <position position="85"/>
    </location>
</feature>
<evidence type="ECO:0000256" key="1">
    <source>
        <dbReference type="ARBA" id="ARBA00012920"/>
    </source>
</evidence>
<evidence type="ECO:0000256" key="4">
    <source>
        <dbReference type="PIRSR" id="PIRSR001220-2"/>
    </source>
</evidence>
<evidence type="ECO:0000313" key="8">
    <source>
        <dbReference type="EMBL" id="MBC8534622.1"/>
    </source>
</evidence>
<dbReference type="InterPro" id="IPR040919">
    <property type="entry name" value="Asparaginase_C"/>
</dbReference>
<feature type="domain" description="L-asparaginase N-terminal" evidence="6">
    <location>
        <begin position="3"/>
        <end position="183"/>
    </location>
</feature>
<dbReference type="InterPro" id="IPR006033">
    <property type="entry name" value="AsnA_fam"/>
</dbReference>
<dbReference type="NCBIfam" id="TIGR00519">
    <property type="entry name" value="asnASE_I"/>
    <property type="match status" value="1"/>
</dbReference>
<dbReference type="PROSITE" id="PS51732">
    <property type="entry name" value="ASN_GLN_ASE_3"/>
    <property type="match status" value="1"/>
</dbReference>
<reference evidence="8" key="1">
    <citation type="submission" date="2020-08" db="EMBL/GenBank/DDBJ databases">
        <title>Genome public.</title>
        <authorList>
            <person name="Liu C."/>
            <person name="Sun Q."/>
        </authorList>
    </citation>
    <scope>NUCLEOTIDE SEQUENCE</scope>
    <source>
        <strain evidence="8">NSJ-40</strain>
    </source>
</reference>
<evidence type="ECO:0000259" key="7">
    <source>
        <dbReference type="Pfam" id="PF17763"/>
    </source>
</evidence>
<dbReference type="PANTHER" id="PTHR11707">
    <property type="entry name" value="L-ASPARAGINASE"/>
    <property type="match status" value="1"/>
</dbReference>
<dbReference type="SFLD" id="SFLDS00057">
    <property type="entry name" value="Glutaminase/Asparaginase"/>
    <property type="match status" value="1"/>
</dbReference>
<feature type="active site" description="O-isoaspartyl threonine intermediate" evidence="3">
    <location>
        <position position="12"/>
    </location>
</feature>
<dbReference type="PRINTS" id="PR00139">
    <property type="entry name" value="ASNGLNASE"/>
</dbReference>
<organism evidence="8 9">
    <name type="scientific">Yeguia hominis</name>
    <dbReference type="NCBI Taxonomy" id="2763662"/>
    <lineage>
        <taxon>Bacteria</taxon>
        <taxon>Bacillati</taxon>
        <taxon>Bacillota</taxon>
        <taxon>Clostridia</taxon>
        <taxon>Eubacteriales</taxon>
        <taxon>Yeguiaceae</taxon>
        <taxon>Yeguia</taxon>
    </lineage>
</organism>
<dbReference type="AlphaFoldDB" id="A0A926DB43"/>
<dbReference type="PANTHER" id="PTHR11707:SF28">
    <property type="entry name" value="60 KDA LYSOPHOSPHOLIPASE"/>
    <property type="match status" value="1"/>
</dbReference>
<dbReference type="InterPro" id="IPR006034">
    <property type="entry name" value="Asparaginase/glutaminase-like"/>
</dbReference>
<dbReference type="Gene3D" id="3.40.50.1170">
    <property type="entry name" value="L-asparaginase, N-terminal domain"/>
    <property type="match status" value="1"/>
</dbReference>
<dbReference type="PROSITE" id="PS00917">
    <property type="entry name" value="ASN_GLN_ASE_2"/>
    <property type="match status" value="1"/>
</dbReference>
<dbReference type="PIRSF" id="PIRSF001220">
    <property type="entry name" value="L-ASNase_gatD"/>
    <property type="match status" value="1"/>
</dbReference>
<gene>
    <name evidence="8" type="ORF">IAG03_11635</name>
</gene>
<feature type="binding site" evidence="4">
    <location>
        <begin position="85"/>
        <end position="86"/>
    </location>
    <ligand>
        <name>substrate</name>
    </ligand>
</feature>
<evidence type="ECO:0000256" key="3">
    <source>
        <dbReference type="PIRSR" id="PIRSR001220-1"/>
    </source>
</evidence>
<dbReference type="EMBL" id="JACRSN010000020">
    <property type="protein sequence ID" value="MBC8534622.1"/>
    <property type="molecule type" value="Genomic_DNA"/>
</dbReference>
<dbReference type="InterPro" id="IPR041725">
    <property type="entry name" value="L-asparaginase_I"/>
</dbReference>
<feature type="binding site" evidence="4">
    <location>
        <position position="54"/>
    </location>
    <ligand>
        <name>substrate</name>
    </ligand>
</feature>
<sequence>MKNVLVLSTGGTIVSEPETGGLAPQADSAELFRALEPLSNRFSITHRQILNLDSSNIQPEEWILIAKEIERALPNYDGIVVTHGTDTMAYTSAAVTFMLRNLHKSVVFTGSQIPLASPLSDGRTNLATAFAAVEAGIPGVNLAFHYKLISGCRAVKVRSMGLDAFASVNYPYRGRIYADGVAIEDFAQKDRHPDAKTTLEAALCSAVFLLKLFPGTDPRILDLLPKLHCRGLVLETFGAGGLHIARRDLVEGIQALVERGVAVVVCSQCLYDWSDISIYRVGKALADAGVIEGRDMTTEAAVTKLMWALGKTTDIAEVRKIFATDYAGEITL</sequence>
<keyword evidence="9" id="KW-1185">Reference proteome</keyword>
<dbReference type="Gene3D" id="3.40.50.40">
    <property type="match status" value="1"/>
</dbReference>
<comment type="caution">
    <text evidence="8">The sequence shown here is derived from an EMBL/GenBank/DDBJ whole genome shotgun (WGS) entry which is preliminary data.</text>
</comment>
<protein>
    <recommendedName>
        <fullName evidence="1">asparaginase</fullName>
        <ecNumber evidence="1">3.5.1.1</ecNumber>
    </recommendedName>
</protein>
<dbReference type="InterPro" id="IPR027473">
    <property type="entry name" value="L-asparaginase_C"/>
</dbReference>
<feature type="domain" description="Asparaginase/glutaminase C-terminal" evidence="7">
    <location>
        <begin position="207"/>
        <end position="322"/>
    </location>
</feature>
<dbReference type="SUPFAM" id="SSF53774">
    <property type="entry name" value="Glutaminase/Asparaginase"/>
    <property type="match status" value="1"/>
</dbReference>
<dbReference type="InterPro" id="IPR037152">
    <property type="entry name" value="L-asparaginase_N_sf"/>
</dbReference>
<dbReference type="GO" id="GO:0004067">
    <property type="term" value="F:asparaginase activity"/>
    <property type="evidence" value="ECO:0007669"/>
    <property type="project" value="UniProtKB-UniRule"/>
</dbReference>
<dbReference type="InterPro" id="IPR036152">
    <property type="entry name" value="Asp/glu_Ase-like_sf"/>
</dbReference>
<proteinExistence type="predicted"/>
<evidence type="ECO:0000256" key="2">
    <source>
        <dbReference type="ARBA" id="ARBA00022801"/>
    </source>
</evidence>
<evidence type="ECO:0000256" key="5">
    <source>
        <dbReference type="PROSITE-ProRule" id="PRU10100"/>
    </source>
</evidence>
<dbReference type="InterPro" id="IPR027474">
    <property type="entry name" value="L-asparaginase_N"/>
</dbReference>
<accession>A0A926DB43</accession>
<dbReference type="PIRSF" id="PIRSF500176">
    <property type="entry name" value="L_ASNase"/>
    <property type="match status" value="1"/>
</dbReference>
<dbReference type="EC" id="3.5.1.1" evidence="1"/>
<dbReference type="Proteomes" id="UP000651482">
    <property type="component" value="Unassembled WGS sequence"/>
</dbReference>
<dbReference type="CDD" id="cd08963">
    <property type="entry name" value="L-asparaginase_I"/>
    <property type="match status" value="1"/>
</dbReference>
<dbReference type="Pfam" id="PF17763">
    <property type="entry name" value="Asparaginase_C"/>
    <property type="match status" value="1"/>
</dbReference>